<name>A0ABR1TST3_9PEZI</name>
<comment type="subcellular location">
    <subcellularLocation>
        <location evidence="2 10">Endoplasmic reticulum membrane</location>
        <topology evidence="2 10">Single-pass type I membrane protein</topology>
    </subcellularLocation>
</comment>
<evidence type="ECO:0000256" key="6">
    <source>
        <dbReference type="ARBA" id="ARBA00022729"/>
    </source>
</evidence>
<evidence type="ECO:0000313" key="12">
    <source>
        <dbReference type="Proteomes" id="UP001480595"/>
    </source>
</evidence>
<dbReference type="PANTHER" id="PTHR21049:SF0">
    <property type="entry name" value="DOLICHYL-DIPHOSPHOOLIGOSACCHARIDE--PROTEIN GLYCOSYLTRANSFERASE SUBUNIT 1"/>
    <property type="match status" value="1"/>
</dbReference>
<evidence type="ECO:0000256" key="4">
    <source>
        <dbReference type="ARBA" id="ARBA00008905"/>
    </source>
</evidence>
<organism evidence="11 12">
    <name type="scientific">Apiospora phragmitis</name>
    <dbReference type="NCBI Taxonomy" id="2905665"/>
    <lineage>
        <taxon>Eukaryota</taxon>
        <taxon>Fungi</taxon>
        <taxon>Dikarya</taxon>
        <taxon>Ascomycota</taxon>
        <taxon>Pezizomycotina</taxon>
        <taxon>Sordariomycetes</taxon>
        <taxon>Xylariomycetidae</taxon>
        <taxon>Amphisphaeriales</taxon>
        <taxon>Apiosporaceae</taxon>
        <taxon>Apiospora</taxon>
    </lineage>
</organism>
<dbReference type="RefSeq" id="XP_066711923.1">
    <property type="nucleotide sequence ID" value="XM_066862813.1"/>
</dbReference>
<evidence type="ECO:0000256" key="9">
    <source>
        <dbReference type="ARBA" id="ARBA00023136"/>
    </source>
</evidence>
<dbReference type="PANTHER" id="PTHR21049">
    <property type="entry name" value="RIBOPHORIN I"/>
    <property type="match status" value="1"/>
</dbReference>
<sequence length="485" mass="54531">MKSIAACAAALLSLISPIVTADTNVAGPSVSKATLPSTFKPPQVFKNANLVHVISLEKNFAKEQINVVVENDSKEPQDEYFLPFTSQQMERVGGFEVKDRKDSSLTGFVVEAVEYDPFSTIESDCLRRSHLRLNRRLASRLDTPPAAIQQTDKQYLVYSFSAYCPSIYTTVKQKTEVKLPGSDIPEYTKIASSGDVKEFPQKSGAKLTYGPFHEVPAGAVSPVKVRYEFTKPVSHVTLLERDVEVSHWGGNIAFEERYTLYNQGANLSALFNRVKWAQSQYFNPNSYALKEMKFPLRIGSTDAYFTDAIGNVSTSRFRSNKKEASLEIKPRYPIFGGWKYPFTIGWNADAKYFLRQKTGDSYILNIPFLEGPKQPEGFGYEQVQVRVLLPEGAENVKFHTSIPESSITDVVVDQQKTYLDTIGRTVLTIKARNLHDDFRDRDLIVSYDYTFAASLRKPLVVFGSMMSLFVGIWLLSKVDVKLSSK</sequence>
<keyword evidence="8 10" id="KW-1133">Transmembrane helix</keyword>
<dbReference type="EMBL" id="JAQQWL010000011">
    <property type="protein sequence ID" value="KAK8049674.1"/>
    <property type="molecule type" value="Genomic_DNA"/>
</dbReference>
<dbReference type="Pfam" id="PF04597">
    <property type="entry name" value="Ribophorin_I"/>
    <property type="match status" value="1"/>
</dbReference>
<evidence type="ECO:0000256" key="2">
    <source>
        <dbReference type="ARBA" id="ARBA00004115"/>
    </source>
</evidence>
<comment type="caution">
    <text evidence="11">The sequence shown here is derived from an EMBL/GenBank/DDBJ whole genome shotgun (WGS) entry which is preliminary data.</text>
</comment>
<dbReference type="GeneID" id="92095876"/>
<keyword evidence="12" id="KW-1185">Reference proteome</keyword>
<keyword evidence="6 10" id="KW-0732">Signal</keyword>
<feature type="transmembrane region" description="Helical" evidence="10">
    <location>
        <begin position="459"/>
        <end position="476"/>
    </location>
</feature>
<proteinExistence type="inferred from homology"/>
<evidence type="ECO:0000256" key="10">
    <source>
        <dbReference type="RuleBase" id="RU361143"/>
    </source>
</evidence>
<evidence type="ECO:0000256" key="3">
    <source>
        <dbReference type="ARBA" id="ARBA00004922"/>
    </source>
</evidence>
<feature type="signal peptide" evidence="10">
    <location>
        <begin position="1"/>
        <end position="21"/>
    </location>
</feature>
<evidence type="ECO:0000313" key="11">
    <source>
        <dbReference type="EMBL" id="KAK8049674.1"/>
    </source>
</evidence>
<comment type="function">
    <text evidence="1 10">Subunit of the oligosaccharyl transferase (OST) complex that catalyzes the initial transfer of a defined glycan (Glc(3)Man(9)GlcNAc(2) in eukaryotes) from the lipid carrier dolichol-pyrophosphate to an asparagine residue within an Asn-X-Ser/Thr consensus motif in nascent polypeptide chains, the first step in protein N-glycosylation. N-glycosylation occurs cotranslationally and the complex associates with the Sec61 complex at the channel-forming translocon complex that mediates protein translocation across the endoplasmic reticulum (ER). All subunits are required for a maximal enzyme activity.</text>
</comment>
<comment type="similarity">
    <text evidence="4 10">Belongs to the OST1 family.</text>
</comment>
<protein>
    <recommendedName>
        <fullName evidence="10">Dolichyl-diphosphooligosaccharide--protein glycosyltransferase subunit 1</fullName>
    </recommendedName>
</protein>
<keyword evidence="5 10" id="KW-0812">Transmembrane</keyword>
<accession>A0ABR1TST3</accession>
<dbReference type="InterPro" id="IPR007676">
    <property type="entry name" value="Ribophorin_I"/>
</dbReference>
<keyword evidence="7 10" id="KW-0256">Endoplasmic reticulum</keyword>
<keyword evidence="9 10" id="KW-0472">Membrane</keyword>
<evidence type="ECO:0000256" key="8">
    <source>
        <dbReference type="ARBA" id="ARBA00022989"/>
    </source>
</evidence>
<evidence type="ECO:0000256" key="1">
    <source>
        <dbReference type="ARBA" id="ARBA00002791"/>
    </source>
</evidence>
<comment type="pathway">
    <text evidence="3 10">Protein modification; protein glycosylation.</text>
</comment>
<reference evidence="11 12" key="1">
    <citation type="submission" date="2023-01" db="EMBL/GenBank/DDBJ databases">
        <title>Analysis of 21 Apiospora genomes using comparative genomics revels a genus with tremendous synthesis potential of carbohydrate active enzymes and secondary metabolites.</title>
        <authorList>
            <person name="Sorensen T."/>
        </authorList>
    </citation>
    <scope>NUCLEOTIDE SEQUENCE [LARGE SCALE GENOMIC DNA]</scope>
    <source>
        <strain evidence="11 12">CBS 135458</strain>
    </source>
</reference>
<evidence type="ECO:0000256" key="7">
    <source>
        <dbReference type="ARBA" id="ARBA00022824"/>
    </source>
</evidence>
<gene>
    <name evidence="11" type="ORF">PG994_011404</name>
</gene>
<dbReference type="Proteomes" id="UP001480595">
    <property type="component" value="Unassembled WGS sequence"/>
</dbReference>
<feature type="chain" id="PRO_5044982846" description="Dolichyl-diphosphooligosaccharide--protein glycosyltransferase subunit 1" evidence="10">
    <location>
        <begin position="22"/>
        <end position="485"/>
    </location>
</feature>
<comment type="subunit">
    <text evidence="10">Component of the oligosaccharyltransferase (OST) complex.</text>
</comment>
<evidence type="ECO:0000256" key="5">
    <source>
        <dbReference type="ARBA" id="ARBA00022692"/>
    </source>
</evidence>